<keyword evidence="2" id="KW-0732">Signal</keyword>
<evidence type="ECO:0000313" key="3">
    <source>
        <dbReference type="EMBL" id="MEI5907205.1"/>
    </source>
</evidence>
<organism evidence="3 4">
    <name type="scientific">Bacillus spongiae</name>
    <dbReference type="NCBI Taxonomy" id="2683610"/>
    <lineage>
        <taxon>Bacteria</taxon>
        <taxon>Bacillati</taxon>
        <taxon>Bacillota</taxon>
        <taxon>Bacilli</taxon>
        <taxon>Bacillales</taxon>
        <taxon>Bacillaceae</taxon>
        <taxon>Bacillus</taxon>
    </lineage>
</organism>
<evidence type="ECO:0000313" key="4">
    <source>
        <dbReference type="Proteomes" id="UP001312865"/>
    </source>
</evidence>
<dbReference type="InterPro" id="IPR014231">
    <property type="entry name" value="Spore_YpjB"/>
</dbReference>
<evidence type="ECO:0000256" key="1">
    <source>
        <dbReference type="SAM" id="Phobius"/>
    </source>
</evidence>
<dbReference type="NCBIfam" id="TIGR02878">
    <property type="entry name" value="spore_ypjB"/>
    <property type="match status" value="1"/>
</dbReference>
<sequence>MKNFLISLLIVLSFFMFPLPSLAEESPLSELDHIAGRVLEMTRAERYEEAQALLDFFSNEFSMITAQQNLLSMDELRIVLVSSEQAKQALHEPSLPSEERLKNVTSFRLAVDAIASEYEPLWTQMEGRIMSAFSDVRAAAIEGDRKAYQERLNNFLSQYSIIQPSIKLDLEVEKVQLLDAKISFIDDERTEVMESVEAMAELEGLHNDLEVLFDNVTEDEADPSLWWVIITTGSIIMGTLSYVGFRKYKAEKVEKHHKKLKD</sequence>
<dbReference type="RefSeq" id="WP_336586642.1">
    <property type="nucleotide sequence ID" value="NZ_JBBAXC010000006.1"/>
</dbReference>
<keyword evidence="1" id="KW-0812">Transmembrane</keyword>
<name>A0ABU8HD60_9BACI</name>
<protein>
    <submittedName>
        <fullName evidence="3">Sporulation protein YpjB</fullName>
    </submittedName>
</protein>
<keyword evidence="1" id="KW-1133">Transmembrane helix</keyword>
<feature type="transmembrane region" description="Helical" evidence="1">
    <location>
        <begin position="225"/>
        <end position="245"/>
    </location>
</feature>
<keyword evidence="4" id="KW-1185">Reference proteome</keyword>
<accession>A0ABU8HD60</accession>
<gene>
    <name evidence="3" type="primary">ypjB</name>
    <name evidence="3" type="ORF">WAK64_09060</name>
</gene>
<dbReference type="EMBL" id="JBBAXC010000006">
    <property type="protein sequence ID" value="MEI5907205.1"/>
    <property type="molecule type" value="Genomic_DNA"/>
</dbReference>
<dbReference type="Proteomes" id="UP001312865">
    <property type="component" value="Unassembled WGS sequence"/>
</dbReference>
<feature type="chain" id="PRO_5047024426" evidence="2">
    <location>
        <begin position="24"/>
        <end position="262"/>
    </location>
</feature>
<comment type="caution">
    <text evidence="3">The sequence shown here is derived from an EMBL/GenBank/DDBJ whole genome shotgun (WGS) entry which is preliminary data.</text>
</comment>
<reference evidence="3 4" key="1">
    <citation type="journal article" date="2018" name="J. Microbiol.">
        <title>Bacillus spongiae sp. nov., isolated from sponge of Jeju Island.</title>
        <authorList>
            <person name="Lee G.E."/>
            <person name="Im W.T."/>
            <person name="Park J.S."/>
        </authorList>
    </citation>
    <scope>NUCLEOTIDE SEQUENCE [LARGE SCALE GENOMIC DNA]</scope>
    <source>
        <strain evidence="3 4">135PIL107-10</strain>
    </source>
</reference>
<keyword evidence="1" id="KW-0472">Membrane</keyword>
<feature type="signal peptide" evidence="2">
    <location>
        <begin position="1"/>
        <end position="23"/>
    </location>
</feature>
<evidence type="ECO:0000256" key="2">
    <source>
        <dbReference type="SAM" id="SignalP"/>
    </source>
</evidence>
<proteinExistence type="predicted"/>
<dbReference type="Pfam" id="PF09577">
    <property type="entry name" value="Spore_YpjB"/>
    <property type="match status" value="1"/>
</dbReference>